<protein>
    <recommendedName>
        <fullName evidence="2">NusG-like N-terminal domain-containing protein</fullName>
    </recommendedName>
</protein>
<organism evidence="3 4">
    <name type="scientific">Spirosoma pollinicola</name>
    <dbReference type="NCBI Taxonomy" id="2057025"/>
    <lineage>
        <taxon>Bacteria</taxon>
        <taxon>Pseudomonadati</taxon>
        <taxon>Bacteroidota</taxon>
        <taxon>Cytophagia</taxon>
        <taxon>Cytophagales</taxon>
        <taxon>Cytophagaceae</taxon>
        <taxon>Spirosoma</taxon>
    </lineage>
</organism>
<sequence length="95" mass="11391">MPWYVLYTKSRNEKIVAEKLLEQGINVYCPLIKTKRKWSDRIKLVEESHYRSYCFVDLEEKKRATVFGIIGIVRYLFWQNKPAVVCDFEIEAIKD</sequence>
<dbReference type="CDD" id="cd09895">
    <property type="entry name" value="NGN_SP_UpxY"/>
    <property type="match status" value="1"/>
</dbReference>
<dbReference type="InterPro" id="IPR036735">
    <property type="entry name" value="NGN_dom_sf"/>
</dbReference>
<evidence type="ECO:0000256" key="1">
    <source>
        <dbReference type="ARBA" id="ARBA00023163"/>
    </source>
</evidence>
<name>A0A2K8ZAW6_9BACT</name>
<evidence type="ECO:0000313" key="3">
    <source>
        <dbReference type="EMBL" id="AUD06959.1"/>
    </source>
</evidence>
<dbReference type="Pfam" id="PF02357">
    <property type="entry name" value="NusG"/>
    <property type="match status" value="1"/>
</dbReference>
<dbReference type="Proteomes" id="UP000232883">
    <property type="component" value="Chromosome"/>
</dbReference>
<dbReference type="OrthoDB" id="9796143at2"/>
<proteinExistence type="predicted"/>
<gene>
    <name evidence="3" type="ORF">CWM47_37045</name>
</gene>
<dbReference type="GO" id="GO:0006354">
    <property type="term" value="P:DNA-templated transcription elongation"/>
    <property type="evidence" value="ECO:0007669"/>
    <property type="project" value="InterPro"/>
</dbReference>
<feature type="domain" description="NusG-like N-terminal" evidence="2">
    <location>
        <begin position="2"/>
        <end position="93"/>
    </location>
</feature>
<keyword evidence="1" id="KW-0804">Transcription</keyword>
<dbReference type="KEGG" id="spir:CWM47_37045"/>
<dbReference type="AlphaFoldDB" id="A0A2K8ZAW6"/>
<evidence type="ECO:0000259" key="2">
    <source>
        <dbReference type="Pfam" id="PF02357"/>
    </source>
</evidence>
<evidence type="ECO:0000313" key="4">
    <source>
        <dbReference type="Proteomes" id="UP000232883"/>
    </source>
</evidence>
<dbReference type="InterPro" id="IPR006645">
    <property type="entry name" value="NGN-like_dom"/>
</dbReference>
<accession>A0A2K8ZAW6</accession>
<dbReference type="EMBL" id="CP025096">
    <property type="protein sequence ID" value="AUD06959.1"/>
    <property type="molecule type" value="Genomic_DNA"/>
</dbReference>
<dbReference type="SUPFAM" id="SSF82679">
    <property type="entry name" value="N-utilization substance G protein NusG, N-terminal domain"/>
    <property type="match status" value="1"/>
</dbReference>
<keyword evidence="4" id="KW-1185">Reference proteome</keyword>
<reference evidence="3 4" key="1">
    <citation type="submission" date="2017-11" db="EMBL/GenBank/DDBJ databases">
        <title>Taxonomic description and genome sequences of Spirosoma HA7 sp. nov., isolated from pollen microhabitat of Corylus avellana.</title>
        <authorList>
            <person name="Ambika Manirajan B."/>
            <person name="Suarez C."/>
            <person name="Ratering S."/>
            <person name="Geissler-Plaum R."/>
            <person name="Cardinale M."/>
            <person name="Sylvia S."/>
        </authorList>
    </citation>
    <scope>NUCLEOTIDE SEQUENCE [LARGE SCALE GENOMIC DNA]</scope>
    <source>
        <strain evidence="3 4">HA7</strain>
    </source>
</reference>
<dbReference type="RefSeq" id="WP_100993488.1">
    <property type="nucleotide sequence ID" value="NZ_CP025096.1"/>
</dbReference>
<dbReference type="Gene3D" id="3.30.70.940">
    <property type="entry name" value="NusG, N-terminal domain"/>
    <property type="match status" value="1"/>
</dbReference>